<dbReference type="EMBL" id="MDUX01000022">
    <property type="protein sequence ID" value="KAF7599355.1"/>
    <property type="molecule type" value="Genomic_DNA"/>
</dbReference>
<evidence type="ECO:0000313" key="5">
    <source>
        <dbReference type="Proteomes" id="UP000623509"/>
    </source>
</evidence>
<evidence type="ECO:0000313" key="4">
    <source>
        <dbReference type="Proteomes" id="UP000216107"/>
    </source>
</evidence>
<name>A0A272ETD7_9RHOO</name>
<evidence type="ECO:0000256" key="1">
    <source>
        <dbReference type="SAM" id="MobiDB-lite"/>
    </source>
</evidence>
<dbReference type="OrthoDB" id="8949730at2"/>
<dbReference type="PROSITE" id="PS51257">
    <property type="entry name" value="PROKAR_LIPOPROTEIN"/>
    <property type="match status" value="1"/>
</dbReference>
<dbReference type="Pfam" id="PF10460">
    <property type="entry name" value="Peptidase_M30"/>
    <property type="match status" value="1"/>
</dbReference>
<organism evidence="3 4">
    <name type="scientific">Candidatus Dactylopiibacterium carminicum</name>
    <dbReference type="NCBI Taxonomy" id="857335"/>
    <lineage>
        <taxon>Bacteria</taxon>
        <taxon>Pseudomonadati</taxon>
        <taxon>Pseudomonadota</taxon>
        <taxon>Betaproteobacteria</taxon>
        <taxon>Rhodocyclales</taxon>
        <taxon>Rhodocyclaceae</taxon>
        <taxon>Candidatus Dactylopiibacterium</taxon>
    </lineage>
</organism>
<reference evidence="2 5" key="1">
    <citation type="submission" date="2016-08" db="EMBL/GenBank/DDBJ databases">
        <title>Candidatus Dactylopiibacterium carminicum genome sequence.</title>
        <authorList>
            <person name="Ramirez-Puebla S.T."/>
            <person name="Ormeno-Orrillo E."/>
            <person name="Vera-Ponce De Leon A."/>
            <person name="Luis L."/>
            <person name="Sanchez-Flores A."/>
            <person name="Monica R."/>
            <person name="Martinez-Romero E."/>
        </authorList>
    </citation>
    <scope>NUCLEOTIDE SEQUENCE [LARGE SCALE GENOMIC DNA]</scope>
    <source>
        <strain evidence="2">END1</strain>
    </source>
</reference>
<dbReference type="EMBL" id="NMRN01000018">
    <property type="protein sequence ID" value="PAS93365.1"/>
    <property type="molecule type" value="Genomic_DNA"/>
</dbReference>
<reference evidence="3 4" key="2">
    <citation type="submission" date="2017-07" db="EMBL/GenBank/DDBJ databases">
        <title>Candidatus Dactylopiibacterium carminicum, a nitrogen-fixing symbiont of the cochineal insect Dactylopius coccus and Dactylopius opuntiae (Hemiptera: Coccoidea: Dactylopiidae).</title>
        <authorList>
            <person name="Vera A."/>
        </authorList>
    </citation>
    <scope>NUCLEOTIDE SEQUENCE [LARGE SCALE GENOMIC DNA]</scope>
    <source>
        <strain evidence="3 4">NFDCM</strain>
    </source>
</reference>
<gene>
    <name evidence="2" type="ORF">BGI27_08305</name>
    <name evidence="3" type="ORF">CGU29_07955</name>
</gene>
<keyword evidence="5" id="KW-1185">Reference proteome</keyword>
<feature type="compositionally biased region" description="Low complexity" evidence="1">
    <location>
        <begin position="31"/>
        <end position="54"/>
    </location>
</feature>
<dbReference type="Proteomes" id="UP000216107">
    <property type="component" value="Unassembled WGS sequence"/>
</dbReference>
<dbReference type="InterPro" id="IPR019501">
    <property type="entry name" value="Peptidase_M30_hyicolysin"/>
</dbReference>
<feature type="region of interest" description="Disordered" evidence="1">
    <location>
        <begin position="29"/>
        <end position="54"/>
    </location>
</feature>
<evidence type="ECO:0000313" key="3">
    <source>
        <dbReference type="EMBL" id="PAS93365.1"/>
    </source>
</evidence>
<dbReference type="Proteomes" id="UP000623509">
    <property type="component" value="Unassembled WGS sequence"/>
</dbReference>
<proteinExistence type="predicted"/>
<accession>A0A272ETD7</accession>
<dbReference type="AlphaFoldDB" id="A0A272ETD7"/>
<protein>
    <submittedName>
        <fullName evidence="3">Uncharacterized protein</fullName>
    </submittedName>
</protein>
<comment type="caution">
    <text evidence="3">The sequence shown here is derived from an EMBL/GenBank/DDBJ whole genome shotgun (WGS) entry which is preliminary data.</text>
</comment>
<evidence type="ECO:0000313" key="2">
    <source>
        <dbReference type="EMBL" id="KAF7599355.1"/>
    </source>
</evidence>
<sequence>MFRSVSGKPLGYLSAALVLLIAGCGGGGGDSTDSGTQANSYSSSSSSAGASSSSTSSATSSLSSSSAGSSASTASSSATSGLLSVACSGSNCAAASATEYSGSGIGIWSSGSSTSARQGTFTLSGVSGKTVTLIWTNLSSTAKTGTLSATANVSHGGGTDAAQLREAMEASKPFVASGLTNGAQQLSASVSSNIQASYTVGSSTRSWYDAVTGTTLSTVLRQQAGLSNGQNLNVWVQNSAWTATGASNKVTQTLVDLVSSEFANSGTGIFDLATSVAGQPWGTTGNANLISSSQDIHIVVTNFTNDNTASSVLGYFYAANNFLKTTSGMGNSNEALVFFIDAQSLASAATMYQDIMVSTLAHEFTHMINFYQREVLKGSSYGFDTWLEEASAMMMEDLLNPLIITSFNDIRDSRIPGWLAAGINNCSLNVYDANSSTCFSYNIGAAYGAYLLRQYGVGFYKTLLQSDNTDSLTALEKSIAASDSSAGFLSSLPRWGASIALLDSSLLPTGFGYPARSVSVNGNSYTVPALNGPDYASDRKLSSLPNSLKAYAHAAQSYSASGSTFSRTVSIPANTVLTVVVN</sequence>